<evidence type="ECO:0000313" key="2">
    <source>
        <dbReference type="Proteomes" id="UP000483820"/>
    </source>
</evidence>
<dbReference type="GeneID" id="9808571"/>
<comment type="caution">
    <text evidence="1">The sequence shown here is derived from an EMBL/GenBank/DDBJ whole genome shotgun (WGS) entry which is preliminary data.</text>
</comment>
<accession>A0A6A5GIE9</accession>
<dbReference type="EMBL" id="WUAV01000005">
    <property type="protein sequence ID" value="KAF1754564.1"/>
    <property type="molecule type" value="Genomic_DNA"/>
</dbReference>
<organism evidence="1 2">
    <name type="scientific">Caenorhabditis remanei</name>
    <name type="common">Caenorhabditis vulgaris</name>
    <dbReference type="NCBI Taxonomy" id="31234"/>
    <lineage>
        <taxon>Eukaryota</taxon>
        <taxon>Metazoa</taxon>
        <taxon>Ecdysozoa</taxon>
        <taxon>Nematoda</taxon>
        <taxon>Chromadorea</taxon>
        <taxon>Rhabditida</taxon>
        <taxon>Rhabditina</taxon>
        <taxon>Rhabditomorpha</taxon>
        <taxon>Rhabditoidea</taxon>
        <taxon>Rhabditidae</taxon>
        <taxon>Peloderinae</taxon>
        <taxon>Caenorhabditis</taxon>
    </lineage>
</organism>
<reference evidence="1 2" key="1">
    <citation type="submission" date="2019-12" db="EMBL/GenBank/DDBJ databases">
        <title>Chromosome-level assembly of the Caenorhabditis remanei genome.</title>
        <authorList>
            <person name="Teterina A.A."/>
            <person name="Willis J.H."/>
            <person name="Phillips P.C."/>
        </authorList>
    </citation>
    <scope>NUCLEOTIDE SEQUENCE [LARGE SCALE GENOMIC DNA]</scope>
    <source>
        <strain evidence="1 2">PX506</strain>
        <tissue evidence="1">Whole organism</tissue>
    </source>
</reference>
<dbReference type="KEGG" id="crq:GCK72_021127"/>
<dbReference type="InterPro" id="IPR040161">
    <property type="entry name" value="FB224"/>
</dbReference>
<dbReference type="PANTHER" id="PTHR23015">
    <property type="entry name" value="UNCHARACTERIZED C.ELEGANS PROTEIN"/>
    <property type="match status" value="1"/>
</dbReference>
<dbReference type="AlphaFoldDB" id="A0A6A5GIE9"/>
<gene>
    <name evidence="1" type="ORF">GCK72_021127</name>
</gene>
<dbReference type="PANTHER" id="PTHR23015:SF25">
    <property type="entry name" value="DUF38 DOMAIN-CONTAINING PROTEIN-RELATED"/>
    <property type="match status" value="1"/>
</dbReference>
<dbReference type="Proteomes" id="UP000483820">
    <property type="component" value="Chromosome V"/>
</dbReference>
<proteinExistence type="predicted"/>
<dbReference type="GO" id="GO:0045087">
    <property type="term" value="P:innate immune response"/>
    <property type="evidence" value="ECO:0007669"/>
    <property type="project" value="TreeGrafter"/>
</dbReference>
<evidence type="ECO:0000313" key="1">
    <source>
        <dbReference type="EMBL" id="KAF1754564.1"/>
    </source>
</evidence>
<sequence>MPFAYDQTIIHPIGLQFRFNDQEAEGVIEDWHFETKYHYKQVRGPAGVSSTAVTVHSSENIVEDYFISVVCEDVEAFVINQQERLSDFDLTSLFTYEDQKMLETNINRMCRCLENSLQSRTEKLKVEHFTLSVLEINQAVSAVNLLDRDFLGKVTVHLPFNDQGFTAEDFIPLIKGQRPQRLDLRIHLYEFSSQELEEVRKIFNCTSKQLYSICIKFKYMDEKCYELIEEATFCIVELYYMLSEISFTVKGAREEKEELIMRRCSELNQLDNTIPINIFEVPLIMSSIVSNLECPQIQSLRKVSRGIRQCVDHIKPDPRILSYSIWLGNSFRACIDSVMNRPIWAHYKGFSENFLERESVLQIVNDFELNTKHQKSCMDELYIEMYKEIWEFLEENDWDRPIIFKLLRDVLISRESPLKITMETMSLEDITYCRKNLTQPSVFITFKIHIKNCSTADFLAALGEPYRVVNNLKYIWFFRIENTPEYLHVVLQQIPQTTEGRLNLAKIHQDDTPFF</sequence>
<protein>
    <submittedName>
        <fullName evidence="1">Uncharacterized protein</fullName>
    </submittedName>
</protein>
<dbReference type="RefSeq" id="XP_053582950.1">
    <property type="nucleotide sequence ID" value="XM_053734037.1"/>
</dbReference>
<dbReference type="CTD" id="9808571"/>
<name>A0A6A5GIE9_CAERE</name>